<comment type="subcellular location">
    <subcellularLocation>
        <location evidence="11">Cell membrane</location>
        <topology evidence="11">Multi-pass membrane protein</topology>
    </subcellularLocation>
    <subcellularLocation>
        <location evidence="1">Membrane</location>
        <topology evidence="1">Multi-pass membrane protein</topology>
    </subcellularLocation>
</comment>
<name>A0A921JWA9_9LACO</name>
<comment type="caution">
    <text evidence="14">The sequence shown here is derived from an EMBL/GenBank/DDBJ whole genome shotgun (WGS) entry which is preliminary data.</text>
</comment>
<proteinExistence type="inferred from homology"/>
<evidence type="ECO:0000256" key="8">
    <source>
        <dbReference type="ARBA" id="ARBA00022989"/>
    </source>
</evidence>
<evidence type="ECO:0000256" key="2">
    <source>
        <dbReference type="ARBA" id="ARBA00022448"/>
    </source>
</evidence>
<comment type="similarity">
    <text evidence="11">Belongs to the HAK/KUP transporter (TC 2.A.72) family.</text>
</comment>
<dbReference type="GO" id="GO:0015079">
    <property type="term" value="F:potassium ion transmembrane transporter activity"/>
    <property type="evidence" value="ECO:0007669"/>
    <property type="project" value="UniProtKB-UniRule"/>
</dbReference>
<evidence type="ECO:0000256" key="5">
    <source>
        <dbReference type="ARBA" id="ARBA00022692"/>
    </source>
</evidence>
<feature type="transmembrane region" description="Helical" evidence="11">
    <location>
        <begin position="295"/>
        <end position="320"/>
    </location>
</feature>
<keyword evidence="4 11" id="KW-0633">Potassium transport</keyword>
<comment type="catalytic activity">
    <reaction evidence="11">
        <text>K(+)(in) + H(+)(in) = K(+)(out) + H(+)(out)</text>
        <dbReference type="Rhea" id="RHEA:28490"/>
        <dbReference type="ChEBI" id="CHEBI:15378"/>
        <dbReference type="ChEBI" id="CHEBI:29103"/>
    </reaction>
</comment>
<evidence type="ECO:0000256" key="10">
    <source>
        <dbReference type="ARBA" id="ARBA00023136"/>
    </source>
</evidence>
<keyword evidence="6 11" id="KW-0769">Symport</keyword>
<evidence type="ECO:0000256" key="9">
    <source>
        <dbReference type="ARBA" id="ARBA00023065"/>
    </source>
</evidence>
<evidence type="ECO:0000313" key="14">
    <source>
        <dbReference type="EMBL" id="HJE86634.1"/>
    </source>
</evidence>
<dbReference type="EMBL" id="DYXN01000054">
    <property type="protein sequence ID" value="HJE86634.1"/>
    <property type="molecule type" value="Genomic_DNA"/>
</dbReference>
<evidence type="ECO:0000256" key="1">
    <source>
        <dbReference type="ARBA" id="ARBA00004141"/>
    </source>
</evidence>
<dbReference type="Proteomes" id="UP000721920">
    <property type="component" value="Unassembled WGS sequence"/>
</dbReference>
<dbReference type="Pfam" id="PF22776">
    <property type="entry name" value="K_trans_C"/>
    <property type="match status" value="1"/>
</dbReference>
<evidence type="ECO:0000256" key="4">
    <source>
        <dbReference type="ARBA" id="ARBA00022538"/>
    </source>
</evidence>
<feature type="domain" description="K+ potassium transporter C-terminal" evidence="13">
    <location>
        <begin position="488"/>
        <end position="648"/>
    </location>
</feature>
<feature type="transmembrane region" description="Helical" evidence="11">
    <location>
        <begin position="217"/>
        <end position="236"/>
    </location>
</feature>
<evidence type="ECO:0000256" key="11">
    <source>
        <dbReference type="HAMAP-Rule" id="MF_01522"/>
    </source>
</evidence>
<feature type="transmembrane region" description="Helical" evidence="11">
    <location>
        <begin position="51"/>
        <end position="72"/>
    </location>
</feature>
<feature type="transmembrane region" description="Helical" evidence="11">
    <location>
        <begin position="248"/>
        <end position="270"/>
    </location>
</feature>
<gene>
    <name evidence="11" type="primary">kup</name>
    <name evidence="14" type="ORF">K8U88_03510</name>
</gene>
<dbReference type="Pfam" id="PF02705">
    <property type="entry name" value="K_trans"/>
    <property type="match status" value="1"/>
</dbReference>
<sequence length="666" mass="74119">MRLTTQKLTGVGMLITLGIVYGDIGTSPLYVMNAIIDQAGRHELATMTPVMLGSISLIFWTLMLITTVKYILLAMRADNRHEGGIFALYALVRNHAKWLIFPALIGGAALLADGTLTPAVTVTSAVEGLKNQTFGAFHFGDAQGWVLLVVTGILVGLFLVQRLGTQLIGWSFGPLMLIWFSFIGLVGLYNLAAYPAILRALSPTYALAFLVSPENRQGIFILGSIFLATTGAEALYSDMGQVGKRNIYGTWPFVYLMLMLSYLGQGAWMIRHADAPGVNRLVNPFYAMVPANWRLFAIGIATVAAIIASQALITGSYTLVHEAMGLKLLPRLRIKFPGNEISQLYISTVNWLLCGVTLSIVWFFRTSSNMEAAYGLAITITMLMTTLLLHAFLRQRGHRLVATVFVSAFGLLESLFLLASLAKFVHGGYVTLCLTLVILTVMVFWYYGNQRRSAHVEESERVSLLDFLPQLTALSRDDQVPLFATNLVYVGRVTPDHEIKRAVVYSILDQQPKRARATVYWFVTVNEADTPYECSYTVETLGTDNVMDVQLYLGFKKPQRLNVYLRQIVNDLLATGVLPDQTPRYSSEPRRQVGNFKFVILNQQFQDLGAQDDLPAGDRLLIGGRLLLQRVSLSPQHWYGLEFSDVVEERVPLFIGHAPDRTLRRR</sequence>
<dbReference type="InterPro" id="IPR053952">
    <property type="entry name" value="K_trans_C"/>
</dbReference>
<protein>
    <recommendedName>
        <fullName evidence="11">Probable potassium transport system protein Kup</fullName>
    </recommendedName>
</protein>
<accession>A0A921JWA9</accession>
<reference evidence="14" key="1">
    <citation type="journal article" date="2021" name="PeerJ">
        <title>Extensive microbial diversity within the chicken gut microbiome revealed by metagenomics and culture.</title>
        <authorList>
            <person name="Gilroy R."/>
            <person name="Ravi A."/>
            <person name="Getino M."/>
            <person name="Pursley I."/>
            <person name="Horton D.L."/>
            <person name="Alikhan N.F."/>
            <person name="Baker D."/>
            <person name="Gharbi K."/>
            <person name="Hall N."/>
            <person name="Watson M."/>
            <person name="Adriaenssens E.M."/>
            <person name="Foster-Nyarko E."/>
            <person name="Jarju S."/>
            <person name="Secka A."/>
            <person name="Antonio M."/>
            <person name="Oren A."/>
            <person name="Chaudhuri R.R."/>
            <person name="La Ragione R."/>
            <person name="Hildebrand F."/>
            <person name="Pallen M.J."/>
        </authorList>
    </citation>
    <scope>NUCLEOTIDE SEQUENCE</scope>
    <source>
        <strain evidence="14">CHK173-2145</strain>
    </source>
</reference>
<keyword evidence="3 11" id="KW-1003">Cell membrane</keyword>
<dbReference type="HAMAP" id="MF_01522">
    <property type="entry name" value="Kup"/>
    <property type="match status" value="1"/>
</dbReference>
<keyword evidence="7 11" id="KW-0630">Potassium</keyword>
<dbReference type="GO" id="GO:0015293">
    <property type="term" value="F:symporter activity"/>
    <property type="evidence" value="ECO:0007669"/>
    <property type="project" value="UniProtKB-UniRule"/>
</dbReference>
<dbReference type="PANTHER" id="PTHR30540">
    <property type="entry name" value="OSMOTIC STRESS POTASSIUM TRANSPORTER"/>
    <property type="match status" value="1"/>
</dbReference>
<keyword evidence="10 11" id="KW-0472">Membrane</keyword>
<feature type="transmembrane region" description="Helical" evidence="11">
    <location>
        <begin position="374"/>
        <end position="393"/>
    </location>
</feature>
<evidence type="ECO:0000313" key="15">
    <source>
        <dbReference type="Proteomes" id="UP000721920"/>
    </source>
</evidence>
<feature type="transmembrane region" description="Helical" evidence="11">
    <location>
        <begin position="98"/>
        <end position="122"/>
    </location>
</feature>
<dbReference type="InterPro" id="IPR023051">
    <property type="entry name" value="Kup"/>
</dbReference>
<dbReference type="PANTHER" id="PTHR30540:SF83">
    <property type="entry name" value="K+ POTASSIUM TRANSPORTER"/>
    <property type="match status" value="1"/>
</dbReference>
<feature type="transmembrane region" description="Helical" evidence="11">
    <location>
        <begin position="400"/>
        <end position="422"/>
    </location>
</feature>
<keyword evidence="5 11" id="KW-0812">Transmembrane</keyword>
<dbReference type="InterPro" id="IPR053951">
    <property type="entry name" value="K_trans_N"/>
</dbReference>
<keyword evidence="2 11" id="KW-0813">Transport</keyword>
<dbReference type="InterPro" id="IPR003855">
    <property type="entry name" value="K+_transporter"/>
</dbReference>
<evidence type="ECO:0000256" key="7">
    <source>
        <dbReference type="ARBA" id="ARBA00022958"/>
    </source>
</evidence>
<feature type="transmembrane region" description="Helical" evidence="11">
    <location>
        <begin position="428"/>
        <end position="447"/>
    </location>
</feature>
<reference evidence="14" key="2">
    <citation type="submission" date="2021-09" db="EMBL/GenBank/DDBJ databases">
        <authorList>
            <person name="Gilroy R."/>
        </authorList>
    </citation>
    <scope>NUCLEOTIDE SEQUENCE</scope>
    <source>
        <strain evidence="14">CHK173-2145</strain>
    </source>
</reference>
<feature type="transmembrane region" description="Helical" evidence="11">
    <location>
        <begin position="341"/>
        <end position="362"/>
    </location>
</feature>
<organism evidence="14 15">
    <name type="scientific">Levilactobacillus hammesii</name>
    <dbReference type="NCBI Taxonomy" id="267633"/>
    <lineage>
        <taxon>Bacteria</taxon>
        <taxon>Bacillati</taxon>
        <taxon>Bacillota</taxon>
        <taxon>Bacilli</taxon>
        <taxon>Lactobacillales</taxon>
        <taxon>Lactobacillaceae</taxon>
        <taxon>Levilactobacillus</taxon>
    </lineage>
</organism>
<evidence type="ECO:0000256" key="3">
    <source>
        <dbReference type="ARBA" id="ARBA00022475"/>
    </source>
</evidence>
<evidence type="ECO:0000256" key="6">
    <source>
        <dbReference type="ARBA" id="ARBA00022847"/>
    </source>
</evidence>
<dbReference type="GO" id="GO:0005886">
    <property type="term" value="C:plasma membrane"/>
    <property type="evidence" value="ECO:0007669"/>
    <property type="project" value="UniProtKB-SubCell"/>
</dbReference>
<feature type="domain" description="K+ potassium transporter integral membrane" evidence="12">
    <location>
        <begin position="13"/>
        <end position="467"/>
    </location>
</feature>
<feature type="transmembrane region" description="Helical" evidence="11">
    <location>
        <begin position="142"/>
        <end position="160"/>
    </location>
</feature>
<evidence type="ECO:0000259" key="12">
    <source>
        <dbReference type="Pfam" id="PF02705"/>
    </source>
</evidence>
<feature type="transmembrane region" description="Helical" evidence="11">
    <location>
        <begin position="12"/>
        <end position="31"/>
    </location>
</feature>
<evidence type="ECO:0000259" key="13">
    <source>
        <dbReference type="Pfam" id="PF22776"/>
    </source>
</evidence>
<feature type="transmembrane region" description="Helical" evidence="11">
    <location>
        <begin position="172"/>
        <end position="197"/>
    </location>
</feature>
<comment type="function">
    <text evidence="11">Transport of potassium into the cell. Likely operates as a K(+):H(+) symporter.</text>
</comment>
<dbReference type="AlphaFoldDB" id="A0A921JWA9"/>
<keyword evidence="8 11" id="KW-1133">Transmembrane helix</keyword>
<keyword evidence="9 11" id="KW-0406">Ion transport</keyword>